<keyword evidence="1" id="KW-0472">Membrane</keyword>
<sequence length="71" mass="8235">MRRDAKGKHIDLKDFSYFQFRFIVRPLINILILKAAVPTAAMTGAVRLFALTHYLMICVIIVYQLKILKII</sequence>
<accession>A0ABQ1J2Q5</accession>
<keyword evidence="1" id="KW-1133">Transmembrane helix</keyword>
<gene>
    <name evidence="2" type="ORF">GCM10011607_17480</name>
</gene>
<protein>
    <submittedName>
        <fullName evidence="2">Uncharacterized protein</fullName>
    </submittedName>
</protein>
<keyword evidence="3" id="KW-1185">Reference proteome</keyword>
<comment type="caution">
    <text evidence="2">The sequence shown here is derived from an EMBL/GenBank/DDBJ whole genome shotgun (WGS) entry which is preliminary data.</text>
</comment>
<evidence type="ECO:0000313" key="3">
    <source>
        <dbReference type="Proteomes" id="UP000617555"/>
    </source>
</evidence>
<dbReference type="Proteomes" id="UP000617555">
    <property type="component" value="Unassembled WGS sequence"/>
</dbReference>
<feature type="transmembrane region" description="Helical" evidence="1">
    <location>
        <begin position="20"/>
        <end position="40"/>
    </location>
</feature>
<evidence type="ECO:0000313" key="2">
    <source>
        <dbReference type="EMBL" id="GGB57422.1"/>
    </source>
</evidence>
<dbReference type="EMBL" id="BMII01000013">
    <property type="protein sequence ID" value="GGB57422.1"/>
    <property type="molecule type" value="Genomic_DNA"/>
</dbReference>
<organism evidence="2 3">
    <name type="scientific">Shewanella inventionis</name>
    <dbReference type="NCBI Taxonomy" id="1738770"/>
    <lineage>
        <taxon>Bacteria</taxon>
        <taxon>Pseudomonadati</taxon>
        <taxon>Pseudomonadota</taxon>
        <taxon>Gammaproteobacteria</taxon>
        <taxon>Alteromonadales</taxon>
        <taxon>Shewanellaceae</taxon>
        <taxon>Shewanella</taxon>
    </lineage>
</organism>
<keyword evidence="1" id="KW-0812">Transmembrane</keyword>
<evidence type="ECO:0000256" key="1">
    <source>
        <dbReference type="SAM" id="Phobius"/>
    </source>
</evidence>
<feature type="transmembrane region" description="Helical" evidence="1">
    <location>
        <begin position="46"/>
        <end position="65"/>
    </location>
</feature>
<proteinExistence type="predicted"/>
<name>A0ABQ1J2Q5_9GAMM</name>
<reference evidence="3" key="1">
    <citation type="journal article" date="2019" name="Int. J. Syst. Evol. Microbiol.">
        <title>The Global Catalogue of Microorganisms (GCM) 10K type strain sequencing project: providing services to taxonomists for standard genome sequencing and annotation.</title>
        <authorList>
            <consortium name="The Broad Institute Genomics Platform"/>
            <consortium name="The Broad Institute Genome Sequencing Center for Infectious Disease"/>
            <person name="Wu L."/>
            <person name="Ma J."/>
        </authorList>
    </citation>
    <scope>NUCLEOTIDE SEQUENCE [LARGE SCALE GENOMIC DNA]</scope>
    <source>
        <strain evidence="3">CGMCC 1.15339</strain>
    </source>
</reference>